<name>A0A239NTT4_9ACTN</name>
<proteinExistence type="predicted"/>
<dbReference type="InterPro" id="IPR027405">
    <property type="entry name" value="YidB-like"/>
</dbReference>
<dbReference type="AlphaFoldDB" id="A0A239NTT4"/>
<keyword evidence="3" id="KW-1185">Reference proteome</keyword>
<organism evidence="2 3">
    <name type="scientific">Actinacidiphila glaucinigra</name>
    <dbReference type="NCBI Taxonomy" id="235986"/>
    <lineage>
        <taxon>Bacteria</taxon>
        <taxon>Bacillati</taxon>
        <taxon>Actinomycetota</taxon>
        <taxon>Actinomycetes</taxon>
        <taxon>Kitasatosporales</taxon>
        <taxon>Streptomycetaceae</taxon>
        <taxon>Actinacidiphila</taxon>
    </lineage>
</organism>
<reference evidence="2 3" key="1">
    <citation type="submission" date="2017-06" db="EMBL/GenBank/DDBJ databases">
        <authorList>
            <person name="Kim H.J."/>
            <person name="Triplett B.A."/>
        </authorList>
    </citation>
    <scope>NUCLEOTIDE SEQUENCE [LARGE SCALE GENOMIC DNA]</scope>
    <source>
        <strain evidence="2 3">CGMCC 4.1858</strain>
    </source>
</reference>
<dbReference type="Proteomes" id="UP000198280">
    <property type="component" value="Unassembled WGS sequence"/>
</dbReference>
<sequence>MRRGQALLEGATRTFSEHGLQRQVDSWLGSGPNEPVTAKQIESAFGPDKAAEANQPSGSSAATPARELPDVVDESLSAPGGRIPCHDRTDQ</sequence>
<dbReference type="Pfam" id="PF20159">
    <property type="entry name" value="YidB"/>
    <property type="match status" value="1"/>
</dbReference>
<feature type="region of interest" description="Disordered" evidence="1">
    <location>
        <begin position="44"/>
        <end position="91"/>
    </location>
</feature>
<dbReference type="SUPFAM" id="SSF140804">
    <property type="entry name" value="YidB-like"/>
    <property type="match status" value="1"/>
</dbReference>
<evidence type="ECO:0000256" key="1">
    <source>
        <dbReference type="SAM" id="MobiDB-lite"/>
    </source>
</evidence>
<dbReference type="InterPro" id="IPR045372">
    <property type="entry name" value="YidB"/>
</dbReference>
<dbReference type="Gene3D" id="1.10.10.690">
    <property type="entry name" value="YidB-like"/>
    <property type="match status" value="1"/>
</dbReference>
<dbReference type="EMBL" id="FZOF01000048">
    <property type="protein sequence ID" value="SNT58277.1"/>
    <property type="molecule type" value="Genomic_DNA"/>
</dbReference>
<evidence type="ECO:0000313" key="3">
    <source>
        <dbReference type="Proteomes" id="UP000198280"/>
    </source>
</evidence>
<dbReference type="OrthoDB" id="9795283at2"/>
<evidence type="ECO:0000313" key="2">
    <source>
        <dbReference type="EMBL" id="SNT58277.1"/>
    </source>
</evidence>
<protein>
    <submittedName>
        <fullName evidence="2">Uncharacterized protein</fullName>
    </submittedName>
</protein>
<accession>A0A239NTT4</accession>
<gene>
    <name evidence="2" type="ORF">SAMN05216252_14819</name>
</gene>